<accession>A0A4C1XE06</accession>
<gene>
    <name evidence="1" type="ORF">EVAR_50822_1</name>
</gene>
<dbReference type="Proteomes" id="UP000299102">
    <property type="component" value="Unassembled WGS sequence"/>
</dbReference>
<sequence>MVISPSMTYGLNILALTESNRNQKEWATLAQNKTEMKEAVDELYQLSETDTESSALITYLGHILHFTRLHRKNIASEWISPCFSTSKDSASKAEPIKRDRYRHVSSHAAAPKKAFLWRRICEACAGSGARGGRGRRRAPSATSRLSGDASARVSVEIYGFHI</sequence>
<comment type="caution">
    <text evidence="1">The sequence shown here is derived from an EMBL/GenBank/DDBJ whole genome shotgun (WGS) entry which is preliminary data.</text>
</comment>
<reference evidence="1 2" key="1">
    <citation type="journal article" date="2019" name="Commun. Biol.">
        <title>The bagworm genome reveals a unique fibroin gene that provides high tensile strength.</title>
        <authorList>
            <person name="Kono N."/>
            <person name="Nakamura H."/>
            <person name="Ohtoshi R."/>
            <person name="Tomita M."/>
            <person name="Numata K."/>
            <person name="Arakawa K."/>
        </authorList>
    </citation>
    <scope>NUCLEOTIDE SEQUENCE [LARGE SCALE GENOMIC DNA]</scope>
</reference>
<protein>
    <submittedName>
        <fullName evidence="1">Uncharacterized protein</fullName>
    </submittedName>
</protein>
<name>A0A4C1XE06_EUMVA</name>
<keyword evidence="2" id="KW-1185">Reference proteome</keyword>
<evidence type="ECO:0000313" key="2">
    <source>
        <dbReference type="Proteomes" id="UP000299102"/>
    </source>
</evidence>
<evidence type="ECO:0000313" key="1">
    <source>
        <dbReference type="EMBL" id="GBP61340.1"/>
    </source>
</evidence>
<proteinExistence type="predicted"/>
<organism evidence="1 2">
    <name type="scientific">Eumeta variegata</name>
    <name type="common">Bagworm moth</name>
    <name type="synonym">Eumeta japonica</name>
    <dbReference type="NCBI Taxonomy" id="151549"/>
    <lineage>
        <taxon>Eukaryota</taxon>
        <taxon>Metazoa</taxon>
        <taxon>Ecdysozoa</taxon>
        <taxon>Arthropoda</taxon>
        <taxon>Hexapoda</taxon>
        <taxon>Insecta</taxon>
        <taxon>Pterygota</taxon>
        <taxon>Neoptera</taxon>
        <taxon>Endopterygota</taxon>
        <taxon>Lepidoptera</taxon>
        <taxon>Glossata</taxon>
        <taxon>Ditrysia</taxon>
        <taxon>Tineoidea</taxon>
        <taxon>Psychidae</taxon>
        <taxon>Oiketicinae</taxon>
        <taxon>Eumeta</taxon>
    </lineage>
</organism>
<dbReference type="AlphaFoldDB" id="A0A4C1XE06"/>
<dbReference type="EMBL" id="BGZK01000812">
    <property type="protein sequence ID" value="GBP61340.1"/>
    <property type="molecule type" value="Genomic_DNA"/>
</dbReference>